<sequence length="8" mass="895">MLDLPLPP</sequence>
<reference evidence="1" key="2">
    <citation type="journal article" date="2015" name="Data Brief">
        <title>Shoot transcriptome of the giant reed, Arundo donax.</title>
        <authorList>
            <person name="Barrero R.A."/>
            <person name="Guerrero F.D."/>
            <person name="Moolhuijzen P."/>
            <person name="Goolsby J.A."/>
            <person name="Tidwell J."/>
            <person name="Bellgard S.E."/>
            <person name="Bellgard M.I."/>
        </authorList>
    </citation>
    <scope>NUCLEOTIDE SEQUENCE</scope>
    <source>
        <tissue evidence="1">Shoot tissue taken approximately 20 cm above the soil surface</tissue>
    </source>
</reference>
<dbReference type="EMBL" id="GBRH01256340">
    <property type="protein sequence ID" value="JAD41555.1"/>
    <property type="molecule type" value="Transcribed_RNA"/>
</dbReference>
<organism evidence="1">
    <name type="scientific">Arundo donax</name>
    <name type="common">Giant reed</name>
    <name type="synonym">Donax arundinaceus</name>
    <dbReference type="NCBI Taxonomy" id="35708"/>
    <lineage>
        <taxon>Eukaryota</taxon>
        <taxon>Viridiplantae</taxon>
        <taxon>Streptophyta</taxon>
        <taxon>Embryophyta</taxon>
        <taxon>Tracheophyta</taxon>
        <taxon>Spermatophyta</taxon>
        <taxon>Magnoliopsida</taxon>
        <taxon>Liliopsida</taxon>
        <taxon>Poales</taxon>
        <taxon>Poaceae</taxon>
        <taxon>PACMAD clade</taxon>
        <taxon>Arundinoideae</taxon>
        <taxon>Arundineae</taxon>
        <taxon>Arundo</taxon>
    </lineage>
</organism>
<proteinExistence type="predicted"/>
<name>A0A0A8ZXR2_ARUDO</name>
<protein>
    <submittedName>
        <fullName evidence="1">Uncharacterized protein</fullName>
    </submittedName>
</protein>
<accession>A0A0A8ZXR2</accession>
<reference evidence="1" key="1">
    <citation type="submission" date="2014-09" db="EMBL/GenBank/DDBJ databases">
        <authorList>
            <person name="Magalhaes I.L.F."/>
            <person name="Oliveira U."/>
            <person name="Santos F.R."/>
            <person name="Vidigal T.H.D.A."/>
            <person name="Brescovit A.D."/>
            <person name="Santos A.J."/>
        </authorList>
    </citation>
    <scope>NUCLEOTIDE SEQUENCE</scope>
    <source>
        <tissue evidence="1">Shoot tissue taken approximately 20 cm above the soil surface</tissue>
    </source>
</reference>
<evidence type="ECO:0000313" key="1">
    <source>
        <dbReference type="EMBL" id="JAD41555.1"/>
    </source>
</evidence>